<evidence type="ECO:0008006" key="3">
    <source>
        <dbReference type="Google" id="ProtNLM"/>
    </source>
</evidence>
<dbReference type="InterPro" id="IPR052022">
    <property type="entry name" value="26kDa_periplasmic_antigen"/>
</dbReference>
<accession>A0ABP9UK30</accession>
<dbReference type="Proteomes" id="UP001476282">
    <property type="component" value="Unassembled WGS sequence"/>
</dbReference>
<dbReference type="Gene3D" id="3.30.70.2970">
    <property type="entry name" value="Protein of unknown function (DUF541), domain 2"/>
    <property type="match status" value="1"/>
</dbReference>
<dbReference type="PANTHER" id="PTHR34387:SF1">
    <property type="entry name" value="PERIPLASMIC IMMUNOGENIC PROTEIN"/>
    <property type="match status" value="1"/>
</dbReference>
<comment type="caution">
    <text evidence="1">The sequence shown here is derived from an EMBL/GenBank/DDBJ whole genome shotgun (WGS) entry which is preliminary data.</text>
</comment>
<dbReference type="Gene3D" id="3.30.110.170">
    <property type="entry name" value="Protein of unknown function (DUF541), domain 1"/>
    <property type="match status" value="1"/>
</dbReference>
<proteinExistence type="predicted"/>
<dbReference type="InterPro" id="IPR007497">
    <property type="entry name" value="SIMPL/DUF541"/>
</dbReference>
<dbReference type="Pfam" id="PF04402">
    <property type="entry name" value="SIMPL"/>
    <property type="match status" value="1"/>
</dbReference>
<sequence>MMSLIPHVVFAALLLSASIDPLRAQDKEAGMQRRISVTGTVEFKTPPDEIVWNIRLVDENPHLATAKESNDGKISAVLALQETLEIDAGNLETGHLNIEREYERGAHGERGDFKYFRVSRQVVIRQQDLTRFDEYLDALVSSAEIEANFQFESSKMQDLRAEARLKAMGIAKEKASGMAEAVGAKVGRVLTINEHSEGELPNRAFTNNSMSFDSAPIIDRSSGTMIPGALSTKVTVYVSFELE</sequence>
<organism evidence="1 2">
    <name type="scientific">Haloferula sargassicola</name>
    <dbReference type="NCBI Taxonomy" id="490096"/>
    <lineage>
        <taxon>Bacteria</taxon>
        <taxon>Pseudomonadati</taxon>
        <taxon>Verrucomicrobiota</taxon>
        <taxon>Verrucomicrobiia</taxon>
        <taxon>Verrucomicrobiales</taxon>
        <taxon>Verrucomicrobiaceae</taxon>
        <taxon>Haloferula</taxon>
    </lineage>
</organism>
<dbReference type="PANTHER" id="PTHR34387">
    <property type="entry name" value="SLR1258 PROTEIN"/>
    <property type="match status" value="1"/>
</dbReference>
<dbReference type="RefSeq" id="WP_353566113.1">
    <property type="nucleotide sequence ID" value="NZ_BAABRI010000005.1"/>
</dbReference>
<reference evidence="1 2" key="1">
    <citation type="submission" date="2024-02" db="EMBL/GenBank/DDBJ databases">
        <title>Haloferula sargassicola NBRC 104335.</title>
        <authorList>
            <person name="Ichikawa N."/>
            <person name="Katano-Makiyama Y."/>
            <person name="Hidaka K."/>
        </authorList>
    </citation>
    <scope>NUCLEOTIDE SEQUENCE [LARGE SCALE GENOMIC DNA]</scope>
    <source>
        <strain evidence="1 2">NBRC 104335</strain>
    </source>
</reference>
<evidence type="ECO:0000313" key="2">
    <source>
        <dbReference type="Proteomes" id="UP001476282"/>
    </source>
</evidence>
<name>A0ABP9UK30_9BACT</name>
<protein>
    <recommendedName>
        <fullName evidence="3">SIMPL domain-containing protein</fullName>
    </recommendedName>
</protein>
<keyword evidence="2" id="KW-1185">Reference proteome</keyword>
<dbReference type="EMBL" id="BAABRI010000005">
    <property type="protein sequence ID" value="GAA5481973.1"/>
    <property type="molecule type" value="Genomic_DNA"/>
</dbReference>
<evidence type="ECO:0000313" key="1">
    <source>
        <dbReference type="EMBL" id="GAA5481973.1"/>
    </source>
</evidence>
<gene>
    <name evidence="1" type="ORF">Hsar01_01188</name>
</gene>